<dbReference type="Proteomes" id="UP000299102">
    <property type="component" value="Unassembled WGS sequence"/>
</dbReference>
<comment type="caution">
    <text evidence="1">The sequence shown here is derived from an EMBL/GenBank/DDBJ whole genome shotgun (WGS) entry which is preliminary data.</text>
</comment>
<dbReference type="SUPFAM" id="SSF56235">
    <property type="entry name" value="N-terminal nucleophile aminohydrolases (Ntn hydrolases)"/>
    <property type="match status" value="1"/>
</dbReference>
<dbReference type="AlphaFoldDB" id="A0A4C1Y887"/>
<organism evidence="1 2">
    <name type="scientific">Eumeta variegata</name>
    <name type="common">Bagworm moth</name>
    <name type="synonym">Eumeta japonica</name>
    <dbReference type="NCBI Taxonomy" id="151549"/>
    <lineage>
        <taxon>Eukaryota</taxon>
        <taxon>Metazoa</taxon>
        <taxon>Ecdysozoa</taxon>
        <taxon>Arthropoda</taxon>
        <taxon>Hexapoda</taxon>
        <taxon>Insecta</taxon>
        <taxon>Pterygota</taxon>
        <taxon>Neoptera</taxon>
        <taxon>Endopterygota</taxon>
        <taxon>Lepidoptera</taxon>
        <taxon>Glossata</taxon>
        <taxon>Ditrysia</taxon>
        <taxon>Tineoidea</taxon>
        <taxon>Psychidae</taxon>
        <taxon>Oiketicinae</taxon>
        <taxon>Eumeta</taxon>
    </lineage>
</organism>
<dbReference type="EMBL" id="BGZK01001135">
    <property type="protein sequence ID" value="GBP72156.1"/>
    <property type="molecule type" value="Genomic_DNA"/>
</dbReference>
<reference evidence="1 2" key="1">
    <citation type="journal article" date="2019" name="Commun. Biol.">
        <title>The bagworm genome reveals a unique fibroin gene that provides high tensile strength.</title>
        <authorList>
            <person name="Kono N."/>
            <person name="Nakamura H."/>
            <person name="Ohtoshi R."/>
            <person name="Tomita M."/>
            <person name="Numata K."/>
            <person name="Arakawa K."/>
        </authorList>
    </citation>
    <scope>NUCLEOTIDE SEQUENCE [LARGE SCALE GENOMIC DNA]</scope>
</reference>
<dbReference type="InterPro" id="IPR029055">
    <property type="entry name" value="Ntn_hydrolases_N"/>
</dbReference>
<protein>
    <submittedName>
        <fullName evidence="1">Uncharacterized protein</fullName>
    </submittedName>
</protein>
<gene>
    <name evidence="1" type="ORF">EVAR_49747_1</name>
</gene>
<proteinExistence type="predicted"/>
<sequence length="155" mass="17628">MVESGQVEGNPQISKVANLLEFKFANDISASDRVIVYRYYKQVCINIDGRYKFILPEKLISTLGLTHVRQAVLSLFLIFNAQPFIIMLYYRSQSLRDSEVEVPQDAIVADRGNDAEDNSVDHDFRAESGDDIIDEFSSEDEITLSDLASDEFFVF</sequence>
<accession>A0A4C1Y887</accession>
<evidence type="ECO:0000313" key="2">
    <source>
        <dbReference type="Proteomes" id="UP000299102"/>
    </source>
</evidence>
<name>A0A4C1Y887_EUMVA</name>
<evidence type="ECO:0000313" key="1">
    <source>
        <dbReference type="EMBL" id="GBP72156.1"/>
    </source>
</evidence>
<keyword evidence="2" id="KW-1185">Reference proteome</keyword>